<gene>
    <name evidence="1" type="ORF">DK847_08445</name>
</gene>
<name>A0A2W2APK9_9HYPH</name>
<dbReference type="AlphaFoldDB" id="A0A2W2APK9"/>
<keyword evidence="2" id="KW-1185">Reference proteome</keyword>
<evidence type="ECO:0000313" key="1">
    <source>
        <dbReference type="EMBL" id="PZF77341.1"/>
    </source>
</evidence>
<proteinExistence type="predicted"/>
<reference evidence="2" key="1">
    <citation type="submission" date="2018-06" db="EMBL/GenBank/DDBJ databases">
        <title>Aestuariibacter litoralis strain KCTC 52945T.</title>
        <authorList>
            <person name="Li X."/>
            <person name="Salam N."/>
            <person name="Li J.-L."/>
            <person name="Chen Y.-M."/>
            <person name="Yang Z.-W."/>
            <person name="Zhang L.-Y."/>
            <person name="Han M.-X."/>
            <person name="Xiao M."/>
            <person name="Li W.-J."/>
        </authorList>
    </citation>
    <scope>NUCLEOTIDE SEQUENCE [LARGE SCALE GENOMIC DNA]</scope>
    <source>
        <strain evidence="2">KCTC 52945</strain>
    </source>
</reference>
<protein>
    <recommendedName>
        <fullName evidence="3">DUF707 domain-containing protein</fullName>
    </recommendedName>
</protein>
<dbReference type="EMBL" id="QKVK01000003">
    <property type="protein sequence ID" value="PZF77341.1"/>
    <property type="molecule type" value="Genomic_DNA"/>
</dbReference>
<evidence type="ECO:0008006" key="3">
    <source>
        <dbReference type="Google" id="ProtNLM"/>
    </source>
</evidence>
<sequence length="289" mass="32570">MASSLLSLTPEQRNFDLALRLYAPPGKNESLLSQAEFVMTGGLSKFHAAELFLRDRGLLQAYDGYLFLDGDVEFDASRLSQFLAFVDAVGLQLAQPALTRDSGAYWKMTLQQPGYIYRESSFVEVMAPYISQKALYALIPTFSQSISGYGLDLVWPRLLQDASIGVVDAFQMRHREKVDHETGRFYTYLKSIGVDLDEEERQLLARYGIQREHAHSRRGYFWKRRLFGQPGSGSLCSVPLPAIESHTDRQLIIDITMGIAKMQSCRPEPEKEKAVRSLGAEEGLLGFIN</sequence>
<evidence type="ECO:0000313" key="2">
    <source>
        <dbReference type="Proteomes" id="UP000248795"/>
    </source>
</evidence>
<organism evidence="1 2">
    <name type="scientific">Aestuariivirga litoralis</name>
    <dbReference type="NCBI Taxonomy" id="2650924"/>
    <lineage>
        <taxon>Bacteria</taxon>
        <taxon>Pseudomonadati</taxon>
        <taxon>Pseudomonadota</taxon>
        <taxon>Alphaproteobacteria</taxon>
        <taxon>Hyphomicrobiales</taxon>
        <taxon>Aestuariivirgaceae</taxon>
        <taxon>Aestuariivirga</taxon>
    </lineage>
</organism>
<accession>A0A2W2APK9</accession>
<comment type="caution">
    <text evidence="1">The sequence shown here is derived from an EMBL/GenBank/DDBJ whole genome shotgun (WGS) entry which is preliminary data.</text>
</comment>
<dbReference type="Proteomes" id="UP000248795">
    <property type="component" value="Unassembled WGS sequence"/>
</dbReference>